<dbReference type="OrthoDB" id="6021743at2759"/>
<reference evidence="2 3" key="1">
    <citation type="submission" date="2018-06" db="EMBL/GenBank/DDBJ databases">
        <title>Whole genome sequencing of Candida tropicalis (genome annotated by CSBL at Korea University).</title>
        <authorList>
            <person name="Ahn J."/>
        </authorList>
    </citation>
    <scope>NUCLEOTIDE SEQUENCE [LARGE SCALE GENOMIC DNA]</scope>
    <source>
        <strain evidence="2 3">ATCC 20962</strain>
    </source>
</reference>
<dbReference type="STRING" id="5486.A0A367YL96"/>
<dbReference type="AlphaFoldDB" id="A0A367YL96"/>
<dbReference type="SUPFAM" id="SSF50978">
    <property type="entry name" value="WD40 repeat-like"/>
    <property type="match status" value="1"/>
</dbReference>
<dbReference type="InterPro" id="IPR024761">
    <property type="entry name" value="TFIIIC_delta_N"/>
</dbReference>
<comment type="caution">
    <text evidence="2">The sequence shown here is derived from an EMBL/GenBank/DDBJ whole genome shotgun (WGS) entry which is preliminary data.</text>
</comment>
<name>A0A367YL96_9ASCO</name>
<dbReference type="EMBL" id="QLNQ01000001">
    <property type="protein sequence ID" value="RCK66653.1"/>
    <property type="molecule type" value="Genomic_DNA"/>
</dbReference>
<evidence type="ECO:0000313" key="2">
    <source>
        <dbReference type="EMBL" id="RCK66653.1"/>
    </source>
</evidence>
<organism evidence="2 3">
    <name type="scientific">Candida viswanathii</name>
    <dbReference type="NCBI Taxonomy" id="5486"/>
    <lineage>
        <taxon>Eukaryota</taxon>
        <taxon>Fungi</taxon>
        <taxon>Dikarya</taxon>
        <taxon>Ascomycota</taxon>
        <taxon>Saccharomycotina</taxon>
        <taxon>Pichiomycetes</taxon>
        <taxon>Debaryomycetaceae</taxon>
        <taxon>Candida/Lodderomyces clade</taxon>
        <taxon>Candida</taxon>
    </lineage>
</organism>
<protein>
    <recommendedName>
        <fullName evidence="1">Transcription factor IIIC 90kDa subunit N-terminal domain-containing protein</fullName>
    </recommendedName>
</protein>
<accession>A0A367YL96</accession>
<feature type="domain" description="Transcription factor IIIC 90kDa subunit N-terminal" evidence="1">
    <location>
        <begin position="24"/>
        <end position="414"/>
    </location>
</feature>
<keyword evidence="3" id="KW-1185">Reference proteome</keyword>
<gene>
    <name evidence="2" type="ORF">Cantr_03351</name>
</gene>
<sequence length="701" mass="80301">MSLAKSIKLNRVDLAASQNTPVQWSDNHQISFNLYANLKVLEPKLPNYFQTIKGKEGRAIFEQKELFTESTLLNSDLISMLPLGRFNKVIITDYEDMLNLQAHEPNIVLQQWTPNFENSRDNLLGLLFNSAELLVLGRKSSQNAYAVRINMFDILADKYSIQGDNENLYVSAEEYKKLKIKYFTFSTHDGALLLTAVDHNNTLLVFEVDPSTFKTHLRIEKHMEVDIIKIVWSEDSKFLTVIGFDNSLTVWGIAEALKESKELAPPARFKNHLNKYVEHEGKTYLVSTFTGKVVIFALENSTHTEFKLDSYYTPVSILSGVLDGILTLMIPLDSGDIVTLKYNFKTQEVSKVALDKSLDAFITKSLYAFQFNSGEESETIEPWFRVFDLHALPNGMIAIVYKITRKDTIDYRTPGFMNVRLQFLKLSEPIGIESEVENTTSVAKLVELYLSDYENLPIFSDDLSLLRKERVKRFFEQMTAYTEAHLVPIELDSDTEPLADLKTTLQEKFIKNPAVLKAQYHHVLAKLLQSPLVHLVRDSPEEIEALIKKIDTYKQGLENSLIIYLRTLILRYYDGKLVEHEVDKFSLITMYNLLRKLSSELSVQIPDSAEVTINSKYYSETFKVGTDDIIRDESTIQSTLGHGWIQCQLTNVPLLAMNNKTDELAQFRYIIPDDKMGPLTKELLDIVDFCFITGNRTYPLK</sequence>
<dbReference type="Proteomes" id="UP000253472">
    <property type="component" value="Unassembled WGS sequence"/>
</dbReference>
<evidence type="ECO:0000313" key="3">
    <source>
        <dbReference type="Proteomes" id="UP000253472"/>
    </source>
</evidence>
<dbReference type="InterPro" id="IPR036322">
    <property type="entry name" value="WD40_repeat_dom_sf"/>
</dbReference>
<proteinExistence type="predicted"/>
<evidence type="ECO:0000259" key="1">
    <source>
        <dbReference type="Pfam" id="PF12657"/>
    </source>
</evidence>
<dbReference type="Pfam" id="PF12657">
    <property type="entry name" value="TFIIIC_delta"/>
    <property type="match status" value="1"/>
</dbReference>